<dbReference type="Proteomes" id="UP000074664">
    <property type="component" value="Unassembled WGS sequence"/>
</dbReference>
<evidence type="ECO:0000313" key="6">
    <source>
        <dbReference type="Proteomes" id="UP000074664"/>
    </source>
</evidence>
<evidence type="ECO:0000313" key="5">
    <source>
        <dbReference type="Proteomes" id="UP000073485"/>
    </source>
</evidence>
<reference evidence="4 5" key="1">
    <citation type="submission" date="2016-02" db="EMBL/GenBank/DDBJ databases">
        <authorList>
            <consortium name="Pathogen Informatics"/>
        </authorList>
    </citation>
    <scope>NUCLEOTIDE SEQUENCE [LARGE SCALE GENOMIC DNA]</scope>
    <source>
        <strain evidence="2 6">LSS30</strain>
        <strain evidence="3 4">LSS31</strain>
        <strain evidence="1 5">LSS48</strain>
    </source>
</reference>
<evidence type="ECO:0000313" key="2">
    <source>
        <dbReference type="EMBL" id="CYU73925.1"/>
    </source>
</evidence>
<accession>A0A0Z8EQ93</accession>
<evidence type="ECO:0000313" key="3">
    <source>
        <dbReference type="EMBL" id="CYU89821.1"/>
    </source>
</evidence>
<dbReference type="RefSeq" id="WP_044751097.1">
    <property type="nucleotide sequence ID" value="NZ_CEDH01000012.1"/>
</dbReference>
<sequence length="63" mass="7288">MEKQVIIFLKNGETLLFQGVNEIDLTNERIAFDYFDKSINQEKGGVFYFDNIAGWSASAEFFQ</sequence>
<evidence type="ECO:0000313" key="1">
    <source>
        <dbReference type="EMBL" id="CYU66249.1"/>
    </source>
</evidence>
<dbReference type="EMBL" id="FIGO01000004">
    <property type="protein sequence ID" value="CYU66249.1"/>
    <property type="molecule type" value="Genomic_DNA"/>
</dbReference>
<dbReference type="EMBL" id="FIGH01000008">
    <property type="protein sequence ID" value="CYU73925.1"/>
    <property type="molecule type" value="Genomic_DNA"/>
</dbReference>
<evidence type="ECO:0000313" key="4">
    <source>
        <dbReference type="Proteomes" id="UP000072530"/>
    </source>
</evidence>
<protein>
    <submittedName>
        <fullName evidence="1">Uncharacterized protein</fullName>
    </submittedName>
</protein>
<proteinExistence type="predicted"/>
<dbReference type="Proteomes" id="UP000073485">
    <property type="component" value="Unassembled WGS sequence"/>
</dbReference>
<dbReference type="EMBL" id="FIGG01000007">
    <property type="protein sequence ID" value="CYU89821.1"/>
    <property type="molecule type" value="Genomic_DNA"/>
</dbReference>
<organism evidence="1 5">
    <name type="scientific">Streptococcus suis</name>
    <dbReference type="NCBI Taxonomy" id="1307"/>
    <lineage>
        <taxon>Bacteria</taxon>
        <taxon>Bacillati</taxon>
        <taxon>Bacillota</taxon>
        <taxon>Bacilli</taxon>
        <taxon>Lactobacillales</taxon>
        <taxon>Streptococcaceae</taxon>
        <taxon>Streptococcus</taxon>
    </lineage>
</organism>
<name>A0A0Z8EQ93_STRSU</name>
<dbReference type="AlphaFoldDB" id="A0A0Z8EQ93"/>
<gene>
    <name evidence="2" type="ORF">ERS132392_01678</name>
    <name evidence="3" type="ORF">ERS132393_01585</name>
    <name evidence="1" type="ORF">ERS132410_00769</name>
</gene>
<dbReference type="Proteomes" id="UP000072530">
    <property type="component" value="Unassembled WGS sequence"/>
</dbReference>